<evidence type="ECO:0000313" key="1">
    <source>
        <dbReference type="EMBL" id="RAP71056.1"/>
    </source>
</evidence>
<evidence type="ECO:0008006" key="3">
    <source>
        <dbReference type="Google" id="ProtNLM"/>
    </source>
</evidence>
<keyword evidence="2" id="KW-1185">Reference proteome</keyword>
<name>A0A328TTB1_9GAMM</name>
<dbReference type="Gene3D" id="3.40.190.10">
    <property type="entry name" value="Periplasmic binding protein-like II"/>
    <property type="match status" value="1"/>
</dbReference>
<organism evidence="1 2">
    <name type="scientific">Candidatus Erwinia dacicola</name>
    <dbReference type="NCBI Taxonomy" id="252393"/>
    <lineage>
        <taxon>Bacteria</taxon>
        <taxon>Pseudomonadati</taxon>
        <taxon>Pseudomonadota</taxon>
        <taxon>Gammaproteobacteria</taxon>
        <taxon>Enterobacterales</taxon>
        <taxon>Erwiniaceae</taxon>
        <taxon>Erwinia</taxon>
    </lineage>
</organism>
<comment type="caution">
    <text evidence="1">The sequence shown here is derived from an EMBL/GenBank/DDBJ whole genome shotgun (WGS) entry which is preliminary data.</text>
</comment>
<proteinExistence type="predicted"/>
<accession>A0A328TTB1</accession>
<evidence type="ECO:0000313" key="2">
    <source>
        <dbReference type="Proteomes" id="UP000244334"/>
    </source>
</evidence>
<dbReference type="AlphaFoldDB" id="A0A328TTB1"/>
<sequence length="44" mass="5270">MLDAETREMRHPIHVVYYRNSTLSTRISCFLDYFSKQFASKTLL</sequence>
<reference evidence="1" key="1">
    <citation type="submission" date="2018-04" db="EMBL/GenBank/DDBJ databases">
        <title>Genomes of the Obligate Erwinia dacicola and Facultative Enterobacter sp. OLF Endosymbionts of the Olive Fruit fly, Bactrocera oleae.</title>
        <authorList>
            <person name="Estes A.M."/>
            <person name="Hearn D.J."/>
            <person name="Agarwal S."/>
            <person name="Pierson E.A."/>
            <person name="Dunning-Hotopp J.C."/>
        </authorList>
    </citation>
    <scope>NUCLEOTIDE SEQUENCE [LARGE SCALE GENOMIC DNA]</scope>
    <source>
        <strain evidence="1">Oroville</strain>
    </source>
</reference>
<protein>
    <recommendedName>
        <fullName evidence="3">LysR substrate binding domain protein</fullName>
    </recommendedName>
</protein>
<dbReference type="EMBL" id="LJAM02000209">
    <property type="protein sequence ID" value="RAP71056.1"/>
    <property type="molecule type" value="Genomic_DNA"/>
</dbReference>
<gene>
    <name evidence="1" type="ORF">ACZ87_02133</name>
</gene>
<dbReference type="Proteomes" id="UP000244334">
    <property type="component" value="Unassembled WGS sequence"/>
</dbReference>